<dbReference type="PANTHER" id="PTHR33437:SF2">
    <property type="entry name" value="OS06G0361200 PROTEIN"/>
    <property type="match status" value="1"/>
</dbReference>
<protein>
    <submittedName>
        <fullName evidence="1">Ty3-gypsy retrotransposon protein</fullName>
    </submittedName>
</protein>
<name>A0A5D3E7P5_CUCMM</name>
<reference evidence="1 2" key="1">
    <citation type="submission" date="2019-08" db="EMBL/GenBank/DDBJ databases">
        <title>Draft genome sequences of two oriental melons (Cucumis melo L. var makuwa).</title>
        <authorList>
            <person name="Kwon S.-Y."/>
        </authorList>
    </citation>
    <scope>NUCLEOTIDE SEQUENCE [LARGE SCALE GENOMIC DNA]</scope>
    <source>
        <strain evidence="2">cv. Chang Bougi</strain>
        <tissue evidence="1">Leaf</tissue>
    </source>
</reference>
<gene>
    <name evidence="1" type="ORF">E5676_scaffold340G00100</name>
</gene>
<proteinExistence type="predicted"/>
<evidence type="ECO:0000313" key="1">
    <source>
        <dbReference type="EMBL" id="TYK31621.1"/>
    </source>
</evidence>
<evidence type="ECO:0000313" key="2">
    <source>
        <dbReference type="Proteomes" id="UP000321947"/>
    </source>
</evidence>
<dbReference type="PANTHER" id="PTHR33437">
    <property type="entry name" value="OS06G0361200 PROTEIN"/>
    <property type="match status" value="1"/>
</dbReference>
<organism evidence="1 2">
    <name type="scientific">Cucumis melo var. makuwa</name>
    <name type="common">Oriental melon</name>
    <dbReference type="NCBI Taxonomy" id="1194695"/>
    <lineage>
        <taxon>Eukaryota</taxon>
        <taxon>Viridiplantae</taxon>
        <taxon>Streptophyta</taxon>
        <taxon>Embryophyta</taxon>
        <taxon>Tracheophyta</taxon>
        <taxon>Spermatophyta</taxon>
        <taxon>Magnoliopsida</taxon>
        <taxon>eudicotyledons</taxon>
        <taxon>Gunneridae</taxon>
        <taxon>Pentapetalae</taxon>
        <taxon>rosids</taxon>
        <taxon>fabids</taxon>
        <taxon>Cucurbitales</taxon>
        <taxon>Cucurbitaceae</taxon>
        <taxon>Benincaseae</taxon>
        <taxon>Cucumis</taxon>
    </lineage>
</organism>
<accession>A0A5D3E7P5</accession>
<dbReference type="Proteomes" id="UP000321947">
    <property type="component" value="Unassembled WGS sequence"/>
</dbReference>
<dbReference type="EMBL" id="SSTD01000030">
    <property type="protein sequence ID" value="TYK31621.1"/>
    <property type="molecule type" value="Genomic_DNA"/>
</dbReference>
<sequence>MELSIASRGAKDFPIPEVRKDRKETKGAKKIVKSIVKESMVVSMSPLKFSKRKEVKVEKKDDGSERRRLTLKEIQEKVYPFPDSYTADMLELLLEKQLIQLSKCKRPKQAEKVDDPNYCMYHQVISHPIEKCFVLKEQIQRLAREKKIELDLEEVAQTNHDVVTIMLEAPCQD</sequence>
<dbReference type="AlphaFoldDB" id="A0A5D3E7P5"/>
<comment type="caution">
    <text evidence="1">The sequence shown here is derived from an EMBL/GenBank/DDBJ whole genome shotgun (WGS) entry which is preliminary data.</text>
</comment>